<dbReference type="RefSeq" id="WP_130058602.1">
    <property type="nucleotide sequence ID" value="NZ_JADNPJ010000002.1"/>
</dbReference>
<gene>
    <name evidence="2" type="ORF">F3F73_03060</name>
</gene>
<dbReference type="AlphaFoldDB" id="A0A7J4XN56"/>
<accession>A0A7J4XN56</accession>
<keyword evidence="1" id="KW-0812">Transmembrane</keyword>
<evidence type="ECO:0008006" key="4">
    <source>
        <dbReference type="Google" id="ProtNLM"/>
    </source>
</evidence>
<protein>
    <recommendedName>
        <fullName evidence="4">DUF4760 domain-containing protein</fullName>
    </recommendedName>
</protein>
<evidence type="ECO:0000256" key="1">
    <source>
        <dbReference type="SAM" id="Phobius"/>
    </source>
</evidence>
<evidence type="ECO:0000313" key="2">
    <source>
        <dbReference type="EMBL" id="KAA3769416.1"/>
    </source>
</evidence>
<dbReference type="EMBL" id="VWMK01000002">
    <property type="protein sequence ID" value="KAA3769416.1"/>
    <property type="molecule type" value="Genomic_DNA"/>
</dbReference>
<reference evidence="2 3" key="1">
    <citation type="journal article" date="2019" name="Nat. Med.">
        <title>A library of human gut bacterial isolates paired with longitudinal multiomics data enables mechanistic microbiome research.</title>
        <authorList>
            <person name="Poyet M."/>
            <person name="Groussin M."/>
            <person name="Gibbons S.M."/>
            <person name="Avila-Pacheco J."/>
            <person name="Jiang X."/>
            <person name="Kearney S.M."/>
            <person name="Perrotta A.R."/>
            <person name="Berdy B."/>
            <person name="Zhao S."/>
            <person name="Lieberman T.D."/>
            <person name="Swanson P.K."/>
            <person name="Smith M."/>
            <person name="Roesemann S."/>
            <person name="Alexander J.E."/>
            <person name="Rich S.A."/>
            <person name="Livny J."/>
            <person name="Vlamakis H."/>
            <person name="Clish C."/>
            <person name="Bullock K."/>
            <person name="Deik A."/>
            <person name="Scott J."/>
            <person name="Pierce K.A."/>
            <person name="Xavier R.J."/>
            <person name="Alm E.J."/>
        </authorList>
    </citation>
    <scope>NUCLEOTIDE SEQUENCE [LARGE SCALE GENOMIC DNA]</scope>
    <source>
        <strain evidence="2 3">BIOML-A10</strain>
    </source>
</reference>
<dbReference type="Proteomes" id="UP000422221">
    <property type="component" value="Unassembled WGS sequence"/>
</dbReference>
<feature type="transmembrane region" description="Helical" evidence="1">
    <location>
        <begin position="14"/>
        <end position="39"/>
    </location>
</feature>
<proteinExistence type="predicted"/>
<organism evidence="2 3">
    <name type="scientific">Bacteroides salyersiae</name>
    <dbReference type="NCBI Taxonomy" id="291644"/>
    <lineage>
        <taxon>Bacteria</taxon>
        <taxon>Pseudomonadati</taxon>
        <taxon>Bacteroidota</taxon>
        <taxon>Bacteroidia</taxon>
        <taxon>Bacteroidales</taxon>
        <taxon>Bacteroidaceae</taxon>
        <taxon>Bacteroides</taxon>
    </lineage>
</organism>
<name>A0A7J4XN56_9BACE</name>
<comment type="caution">
    <text evidence="2">The sequence shown here is derived from an EMBL/GenBank/DDBJ whole genome shotgun (WGS) entry which is preliminary data.</text>
</comment>
<evidence type="ECO:0000313" key="3">
    <source>
        <dbReference type="Proteomes" id="UP000422221"/>
    </source>
</evidence>
<keyword evidence="1" id="KW-1133">Transmembrane helix</keyword>
<keyword evidence="1" id="KW-0472">Membrane</keyword>
<sequence>MEDVTTIAKGISDWGMMAITAAFFLVLSAGLMIACFKWFKSIINGIINSTAKTMNDLLNETRVQNEMLADISEGLRPETQLRIKNTSSTYFDLSVEKVCRLIKKIREENHIVDRKATVDKIRNLVRNLHEDRNSRFDCYTYRGKKLSSYTNPDWVEWVAKVIEEEIYNENGTNNGRAYTNIQAVYENIKLDFYHRINN</sequence>